<dbReference type="Proteomes" id="UP000744032">
    <property type="component" value="Unassembled WGS sequence"/>
</dbReference>
<accession>A0ABX1IC07</accession>
<gene>
    <name evidence="2" type="ORF">HF200_01705</name>
</gene>
<evidence type="ECO:0000313" key="2">
    <source>
        <dbReference type="EMBL" id="NKQ23208.1"/>
    </source>
</evidence>
<evidence type="ECO:0000256" key="1">
    <source>
        <dbReference type="SAM" id="MobiDB-lite"/>
    </source>
</evidence>
<dbReference type="RefSeq" id="WP_168372018.1">
    <property type="nucleotide sequence ID" value="NZ_JAAXMD010000006.1"/>
</dbReference>
<dbReference type="EMBL" id="JAAXMD010000006">
    <property type="protein sequence ID" value="NKQ23208.1"/>
    <property type="molecule type" value="Genomic_DNA"/>
</dbReference>
<keyword evidence="3" id="KW-1185">Reference proteome</keyword>
<organism evidence="2 3">
    <name type="scientific">Streptomyces galbus</name>
    <dbReference type="NCBI Taxonomy" id="33898"/>
    <lineage>
        <taxon>Bacteria</taxon>
        <taxon>Bacillati</taxon>
        <taxon>Actinomycetota</taxon>
        <taxon>Actinomycetes</taxon>
        <taxon>Kitasatosporales</taxon>
        <taxon>Streptomycetaceae</taxon>
        <taxon>Streptomyces</taxon>
    </lineage>
</organism>
<protein>
    <submittedName>
        <fullName evidence="2">Uncharacterized protein</fullName>
    </submittedName>
</protein>
<name>A0ABX1IC07_STRGB</name>
<sequence length="170" mass="19259">MAFFIVLVLLGVLWFGFASIRASRENDDSPAPRRTATEPGSEPRDIPPLFPDFFHGVLFSVGKEPTPQNLLALAEYVSQMISVNAYGWFHQFGDTAAEAQFSRRFRGGGPEGQALEKVPDDMIDFLWAWNTAAHDALREWIPRLERVLAAPESRLWLYGDELPFGMWEDN</sequence>
<evidence type="ECO:0000313" key="3">
    <source>
        <dbReference type="Proteomes" id="UP000744032"/>
    </source>
</evidence>
<reference evidence="2 3" key="1">
    <citation type="submission" date="2020-04" db="EMBL/GenBank/DDBJ databases">
        <title>Genome sequence of Streptomyces galbus strain I339.</title>
        <authorList>
            <person name="Silva E.A.N."/>
            <person name="Merces M."/>
            <person name="Castelo Branco A.P.O.T."/>
            <person name="Vasconcelos P.C."/>
            <person name="Costa N.P."/>
            <person name="Marinho G.C.S."/>
            <person name="Oliveira C.J.B."/>
            <person name="Araujo D."/>
            <person name="Rodrigues Junior V.S."/>
            <person name="Almeida R."/>
            <person name="Silva Filho U.R."/>
            <person name="Andrade A.S.A."/>
            <person name="Cibulski S.P."/>
        </authorList>
    </citation>
    <scope>NUCLEOTIDE SEQUENCE [LARGE SCALE GENOMIC DNA]</scope>
    <source>
        <strain evidence="2 3">I339</strain>
    </source>
</reference>
<comment type="caution">
    <text evidence="2">The sequence shown here is derived from an EMBL/GenBank/DDBJ whole genome shotgun (WGS) entry which is preliminary data.</text>
</comment>
<proteinExistence type="predicted"/>
<feature type="region of interest" description="Disordered" evidence="1">
    <location>
        <begin position="24"/>
        <end position="47"/>
    </location>
</feature>